<dbReference type="VEuPathDB" id="MicrosporidiaDB:M970_070800"/>
<dbReference type="VEuPathDB" id="MicrosporidiaDB:AEWD_070810"/>
<dbReference type="VEuPathDB" id="MicrosporidiaDB:ECU07_0850"/>
<feature type="coiled-coil region" evidence="1">
    <location>
        <begin position="65"/>
        <end position="92"/>
    </location>
</feature>
<name>M1K9D0_ENCCN</name>
<evidence type="ECO:0000256" key="1">
    <source>
        <dbReference type="SAM" id="Coils"/>
    </source>
</evidence>
<proteinExistence type="predicted"/>
<accession>M1K9D0</accession>
<dbReference type="EMBL" id="KC513610">
    <property type="protein sequence ID" value="AGE95902.1"/>
    <property type="molecule type" value="Genomic_DNA"/>
</dbReference>
<dbReference type="VEuPathDB" id="MicrosporidiaDB:AEWR_070800"/>
<keyword evidence="1" id="KW-0175">Coiled coil</keyword>
<evidence type="ECO:0000256" key="2">
    <source>
        <dbReference type="SAM" id="MobiDB-lite"/>
    </source>
</evidence>
<reference evidence="3" key="1">
    <citation type="journal article" date="2013" name="Eukaryot. Cell">
        <title>Extremely Reduced Levels of Heterozygosity in the Vertebrate Pathogen Encephalitozoon cuniculi.</title>
        <authorList>
            <person name="Selman M."/>
            <person name="Sak B."/>
            <person name="Kvac M."/>
            <person name="Farinelli L."/>
            <person name="Weiss L.M."/>
            <person name="Corradi N."/>
        </authorList>
    </citation>
    <scope>NUCLEOTIDE SEQUENCE</scope>
</reference>
<evidence type="ECO:0000313" key="3">
    <source>
        <dbReference type="EMBL" id="AGE95902.1"/>
    </source>
</evidence>
<dbReference type="VEuPathDB" id="MicrosporidiaDB:AEWQ_070810"/>
<organism evidence="3">
    <name type="scientific">Encephalitozoon cuniculi</name>
    <name type="common">Microsporidian parasite</name>
    <dbReference type="NCBI Taxonomy" id="6035"/>
    <lineage>
        <taxon>Eukaryota</taxon>
        <taxon>Fungi</taxon>
        <taxon>Fungi incertae sedis</taxon>
        <taxon>Microsporidia</taxon>
        <taxon>Unikaryonidae</taxon>
        <taxon>Encephalitozoon</taxon>
    </lineage>
</organism>
<protein>
    <submittedName>
        <fullName evidence="3">Uncharacterized protein</fullName>
    </submittedName>
</protein>
<sequence>MLESKDEETQQREDGFVDGNSGELLPVDFYTKGRKPREDQKVEFMSGNAKDFSEGTGRVCFADVVNALETENQSLEEEIRGLRRREERISKENDALKDILCGLLARTSS</sequence>
<gene>
    <name evidence="3" type="ORF">ECU07_0850</name>
</gene>
<feature type="region of interest" description="Disordered" evidence="2">
    <location>
        <begin position="1"/>
        <end position="24"/>
    </location>
</feature>
<dbReference type="AlphaFoldDB" id="M1K9D0"/>